<keyword evidence="2" id="KW-0732">Signal</keyword>
<dbReference type="AlphaFoldDB" id="A0A553PK38"/>
<evidence type="ECO:0000256" key="1">
    <source>
        <dbReference type="SAM" id="MobiDB-lite"/>
    </source>
</evidence>
<name>A0A553PK38_TIGCA</name>
<feature type="signal peptide" evidence="2">
    <location>
        <begin position="1"/>
        <end position="15"/>
    </location>
</feature>
<keyword evidence="4" id="KW-1185">Reference proteome</keyword>
<organism evidence="3 4">
    <name type="scientific">Tigriopus californicus</name>
    <name type="common">Marine copepod</name>
    <dbReference type="NCBI Taxonomy" id="6832"/>
    <lineage>
        <taxon>Eukaryota</taxon>
        <taxon>Metazoa</taxon>
        <taxon>Ecdysozoa</taxon>
        <taxon>Arthropoda</taxon>
        <taxon>Crustacea</taxon>
        <taxon>Multicrustacea</taxon>
        <taxon>Hexanauplia</taxon>
        <taxon>Copepoda</taxon>
        <taxon>Harpacticoida</taxon>
        <taxon>Harpacticidae</taxon>
        <taxon>Tigriopus</taxon>
    </lineage>
</organism>
<feature type="region of interest" description="Disordered" evidence="1">
    <location>
        <begin position="18"/>
        <end position="66"/>
    </location>
</feature>
<evidence type="ECO:0000313" key="4">
    <source>
        <dbReference type="Proteomes" id="UP000318571"/>
    </source>
</evidence>
<reference evidence="3 4" key="1">
    <citation type="journal article" date="2018" name="Nat. Ecol. Evol.">
        <title>Genomic signatures of mitonuclear coevolution across populations of Tigriopus californicus.</title>
        <authorList>
            <person name="Barreto F.S."/>
            <person name="Watson E.T."/>
            <person name="Lima T.G."/>
            <person name="Willett C.S."/>
            <person name="Edmands S."/>
            <person name="Li W."/>
            <person name="Burton R.S."/>
        </authorList>
    </citation>
    <scope>NUCLEOTIDE SEQUENCE [LARGE SCALE GENOMIC DNA]</scope>
    <source>
        <strain evidence="3 4">San Diego</strain>
    </source>
</reference>
<comment type="caution">
    <text evidence="3">The sequence shown here is derived from an EMBL/GenBank/DDBJ whole genome shotgun (WGS) entry which is preliminary data.</text>
</comment>
<evidence type="ECO:0000313" key="3">
    <source>
        <dbReference type="EMBL" id="TRY78045.1"/>
    </source>
</evidence>
<dbReference type="EMBL" id="VCGU01000003">
    <property type="protein sequence ID" value="TRY78045.1"/>
    <property type="molecule type" value="Genomic_DNA"/>
</dbReference>
<evidence type="ECO:0000256" key="2">
    <source>
        <dbReference type="SAM" id="SignalP"/>
    </source>
</evidence>
<protein>
    <recommendedName>
        <fullName evidence="5">Chitin-binding type-2 domain-containing protein</fullName>
    </recommendedName>
</protein>
<proteinExistence type="predicted"/>
<feature type="chain" id="PRO_5022076322" description="Chitin-binding type-2 domain-containing protein" evidence="2">
    <location>
        <begin position="16"/>
        <end position="245"/>
    </location>
</feature>
<sequence length="245" mass="27304">MRCFILLACLTLAFARPQDEAASPDSSEIQPQDIPSSEEPTLIETIDFTEDESVSDEDKDKPTETNIDECSGVGDCEPYHYCFSNYWADSSVCETNNYKQDYATAVYCLGLAQGGAIEYPVHEHCQKEDAKNRGITTQESTYRCFPELGYTCADSYYMPCSPNYNDEGQIIVGQEESCPDNFTCQELEYKNGGLTKVCVADQPDATRFDSGEAVQCEKANDCGYSEIEGAWTNCYDGQCAHVQFK</sequence>
<dbReference type="Proteomes" id="UP000318571">
    <property type="component" value="Chromosome 11"/>
</dbReference>
<accession>A0A553PK38</accession>
<gene>
    <name evidence="3" type="ORF">TCAL_06625</name>
</gene>
<evidence type="ECO:0008006" key="5">
    <source>
        <dbReference type="Google" id="ProtNLM"/>
    </source>
</evidence>
<feature type="compositionally biased region" description="Polar residues" evidence="1">
    <location>
        <begin position="24"/>
        <end position="39"/>
    </location>
</feature>